<dbReference type="GO" id="GO:0016705">
    <property type="term" value="F:oxidoreductase activity, acting on paired donors, with incorporation or reduction of molecular oxygen"/>
    <property type="evidence" value="ECO:0007669"/>
    <property type="project" value="InterPro"/>
</dbReference>
<dbReference type="EMBL" id="CALTRL010001319">
    <property type="protein sequence ID" value="CAH7672104.1"/>
    <property type="molecule type" value="Genomic_DNA"/>
</dbReference>
<dbReference type="GO" id="GO:0006629">
    <property type="term" value="P:lipid metabolic process"/>
    <property type="evidence" value="ECO:0007669"/>
    <property type="project" value="UniProtKB-ARBA"/>
</dbReference>
<dbReference type="GO" id="GO:0004497">
    <property type="term" value="F:monooxygenase activity"/>
    <property type="evidence" value="ECO:0007669"/>
    <property type="project" value="UniProtKB-KW"/>
</dbReference>
<organism evidence="7 8">
    <name type="scientific">Phakopsora pachyrhizi</name>
    <name type="common">Asian soybean rust disease fungus</name>
    <dbReference type="NCBI Taxonomy" id="170000"/>
    <lineage>
        <taxon>Eukaryota</taxon>
        <taxon>Fungi</taxon>
        <taxon>Dikarya</taxon>
        <taxon>Basidiomycota</taxon>
        <taxon>Pucciniomycotina</taxon>
        <taxon>Pucciniomycetes</taxon>
        <taxon>Pucciniales</taxon>
        <taxon>Phakopsoraceae</taxon>
        <taxon>Phakopsora</taxon>
    </lineage>
</organism>
<dbReference type="InterPro" id="IPR001128">
    <property type="entry name" value="Cyt_P450"/>
</dbReference>
<dbReference type="Gene3D" id="1.10.630.10">
    <property type="entry name" value="Cytochrome P450"/>
    <property type="match status" value="1"/>
</dbReference>
<evidence type="ECO:0000256" key="6">
    <source>
        <dbReference type="RuleBase" id="RU000461"/>
    </source>
</evidence>
<dbReference type="AlphaFoldDB" id="A0AAV0ATI4"/>
<feature type="binding site" description="axial binding residue" evidence="5">
    <location>
        <position position="456"/>
    </location>
    <ligand>
        <name>heme</name>
        <dbReference type="ChEBI" id="CHEBI:30413"/>
    </ligand>
    <ligandPart>
        <name>Fe</name>
        <dbReference type="ChEBI" id="CHEBI:18248"/>
    </ligandPart>
</feature>
<evidence type="ECO:0000313" key="8">
    <source>
        <dbReference type="Proteomes" id="UP001153365"/>
    </source>
</evidence>
<evidence type="ECO:0000256" key="3">
    <source>
        <dbReference type="ARBA" id="ARBA00023002"/>
    </source>
</evidence>
<keyword evidence="8" id="KW-1185">Reference proteome</keyword>
<keyword evidence="2 5" id="KW-0479">Metal-binding</keyword>
<dbReference type="Pfam" id="PF00067">
    <property type="entry name" value="p450"/>
    <property type="match status" value="1"/>
</dbReference>
<dbReference type="SUPFAM" id="SSF48264">
    <property type="entry name" value="Cytochrome P450"/>
    <property type="match status" value="1"/>
</dbReference>
<dbReference type="PRINTS" id="PR00385">
    <property type="entry name" value="P450"/>
</dbReference>
<comment type="similarity">
    <text evidence="1 6">Belongs to the cytochrome P450 family.</text>
</comment>
<comment type="cofactor">
    <cofactor evidence="5">
        <name>heme</name>
        <dbReference type="ChEBI" id="CHEBI:30413"/>
    </cofactor>
</comment>
<keyword evidence="4 5" id="KW-0408">Iron</keyword>
<reference evidence="7" key="1">
    <citation type="submission" date="2022-06" db="EMBL/GenBank/DDBJ databases">
        <authorList>
            <consortium name="SYNGENTA / RWTH Aachen University"/>
        </authorList>
    </citation>
    <scope>NUCLEOTIDE SEQUENCE</scope>
</reference>
<keyword evidence="6 7" id="KW-0503">Monooxygenase</keyword>
<gene>
    <name evidence="7" type="ORF">PPACK8108_LOCUS6886</name>
</gene>
<dbReference type="InterPro" id="IPR017972">
    <property type="entry name" value="Cyt_P450_CS"/>
</dbReference>
<dbReference type="PANTHER" id="PTHR24296">
    <property type="entry name" value="CYTOCHROME P450"/>
    <property type="match status" value="1"/>
</dbReference>
<name>A0AAV0ATI4_PHAPC</name>
<dbReference type="PRINTS" id="PR00463">
    <property type="entry name" value="EP450I"/>
</dbReference>
<protein>
    <submittedName>
        <fullName evidence="7">Cytochrome P450 monooxygenase</fullName>
    </submittedName>
</protein>
<evidence type="ECO:0000256" key="1">
    <source>
        <dbReference type="ARBA" id="ARBA00010617"/>
    </source>
</evidence>
<proteinExistence type="inferred from homology"/>
<dbReference type="GO" id="GO:0020037">
    <property type="term" value="F:heme binding"/>
    <property type="evidence" value="ECO:0007669"/>
    <property type="project" value="InterPro"/>
</dbReference>
<dbReference type="InterPro" id="IPR036396">
    <property type="entry name" value="Cyt_P450_sf"/>
</dbReference>
<dbReference type="InterPro" id="IPR002401">
    <property type="entry name" value="Cyt_P450_E_grp-I"/>
</dbReference>
<dbReference type="Proteomes" id="UP001153365">
    <property type="component" value="Unassembled WGS sequence"/>
</dbReference>
<keyword evidence="5 6" id="KW-0349">Heme</keyword>
<dbReference type="GO" id="GO:0005506">
    <property type="term" value="F:iron ion binding"/>
    <property type="evidence" value="ECO:0007669"/>
    <property type="project" value="InterPro"/>
</dbReference>
<comment type="caution">
    <text evidence="7">The sequence shown here is derived from an EMBL/GenBank/DDBJ whole genome shotgun (WGS) entry which is preliminary data.</text>
</comment>
<dbReference type="PROSITE" id="PS00086">
    <property type="entry name" value="CYTOCHROME_P450"/>
    <property type="match status" value="1"/>
</dbReference>
<evidence type="ECO:0000256" key="5">
    <source>
        <dbReference type="PIRSR" id="PIRSR602401-1"/>
    </source>
</evidence>
<keyword evidence="3 6" id="KW-0560">Oxidoreductase</keyword>
<evidence type="ECO:0000313" key="7">
    <source>
        <dbReference type="EMBL" id="CAH7672104.1"/>
    </source>
</evidence>
<accession>A0AAV0ATI4</accession>
<sequence>MLLSDLSINLKEIVGILVIIKFLQLVFKYNNRGYGTSERKDVFKDLPGWPLLGQLPEVVVNSRNLLEWAAKKQRKYGLGYSVTMPGLRVIEISRPDWIEHVQKTNFQNYVKGSLFQEVMSDVFGQGIFVTDGASWKSSRQTTTRIFSATTFKTIITPSVHQTLNNLVEVLNEHSESGDIAELDSLFHHFTLEAFVKMTFSQDMNCLRASNIGGEKDDSFEEAFDYVQQQLDLRFVFTAIWVRLGRFIANRPKMVSSIHILEDYAYKLIDARDTKSVESESPKDLLSLFKGFIDEKGVSMRRSELKDALLNLIIAGRDTTAQALSWCFFHLIRKPEHLDIIRAEIENLLPCDESKVDYENYKDFTKTLAVFYEAVRLHPPVAKNAKFAVKHDKLPNGPLVEPGDCLRWSDWQMARDPDIWGNDCTEFLPSRWIDSDGKLKQFGQWKFHAFNGGPRICIGMHLATLEAVTVLVELIRNFDFQFERGWFEKVPKISKISPDSTEITPRYASSLTHPMAKPLRVIVHRRSKTSTI</sequence>
<evidence type="ECO:0000256" key="2">
    <source>
        <dbReference type="ARBA" id="ARBA00022723"/>
    </source>
</evidence>
<evidence type="ECO:0000256" key="4">
    <source>
        <dbReference type="ARBA" id="ARBA00023004"/>
    </source>
</evidence>